<evidence type="ECO:0000256" key="1">
    <source>
        <dbReference type="SAM" id="MobiDB-lite"/>
    </source>
</evidence>
<evidence type="ECO:0000313" key="2">
    <source>
        <dbReference type="EMBL" id="GAA0152326.1"/>
    </source>
</evidence>
<keyword evidence="3" id="KW-1185">Reference proteome</keyword>
<evidence type="ECO:0000313" key="3">
    <source>
        <dbReference type="Proteomes" id="UP001454036"/>
    </source>
</evidence>
<dbReference type="Gene3D" id="3.10.10.10">
    <property type="entry name" value="HIV Type 1 Reverse Transcriptase, subunit A, domain 1"/>
    <property type="match status" value="1"/>
</dbReference>
<gene>
    <name evidence="2" type="ORF">LIER_10837</name>
</gene>
<protein>
    <submittedName>
        <fullName evidence="2">Uncharacterized protein</fullName>
    </submittedName>
</protein>
<feature type="region of interest" description="Disordered" evidence="1">
    <location>
        <begin position="1"/>
        <end position="34"/>
    </location>
</feature>
<comment type="caution">
    <text evidence="2">The sequence shown here is derived from an EMBL/GenBank/DDBJ whole genome shotgun (WGS) entry which is preliminary data.</text>
</comment>
<accession>A0AAV3PMA0</accession>
<name>A0AAV3PMA0_LITER</name>
<organism evidence="2 3">
    <name type="scientific">Lithospermum erythrorhizon</name>
    <name type="common">Purple gromwell</name>
    <name type="synonym">Lithospermum officinale var. erythrorhizon</name>
    <dbReference type="NCBI Taxonomy" id="34254"/>
    <lineage>
        <taxon>Eukaryota</taxon>
        <taxon>Viridiplantae</taxon>
        <taxon>Streptophyta</taxon>
        <taxon>Embryophyta</taxon>
        <taxon>Tracheophyta</taxon>
        <taxon>Spermatophyta</taxon>
        <taxon>Magnoliopsida</taxon>
        <taxon>eudicotyledons</taxon>
        <taxon>Gunneridae</taxon>
        <taxon>Pentapetalae</taxon>
        <taxon>asterids</taxon>
        <taxon>lamiids</taxon>
        <taxon>Boraginales</taxon>
        <taxon>Boraginaceae</taxon>
        <taxon>Boraginoideae</taxon>
        <taxon>Lithospermeae</taxon>
        <taxon>Lithospermum</taxon>
    </lineage>
</organism>
<dbReference type="AlphaFoldDB" id="A0AAV3PMA0"/>
<sequence length="132" mass="15448">MEVNAIRNDEEDNSLKEKDSGKRGDPHEEVEEISFEQGKGNITFRIGTRLGEEHRRRLIALIREYMDVFAWGPKDMPRIDPNIVVHKLYVDPTFQPIKQKKRLFNDEKNKAIKEEVQTLLKANAICELKFPN</sequence>
<dbReference type="Proteomes" id="UP001454036">
    <property type="component" value="Unassembled WGS sequence"/>
</dbReference>
<dbReference type="EMBL" id="BAABME010001963">
    <property type="protein sequence ID" value="GAA0152326.1"/>
    <property type="molecule type" value="Genomic_DNA"/>
</dbReference>
<reference evidence="2 3" key="1">
    <citation type="submission" date="2024-01" db="EMBL/GenBank/DDBJ databases">
        <title>The complete chloroplast genome sequence of Lithospermum erythrorhizon: insights into the phylogenetic relationship among Boraginaceae species and the maternal lineages of purple gromwells.</title>
        <authorList>
            <person name="Okada T."/>
            <person name="Watanabe K."/>
        </authorList>
    </citation>
    <scope>NUCLEOTIDE SEQUENCE [LARGE SCALE GENOMIC DNA]</scope>
</reference>
<proteinExistence type="predicted"/>
<feature type="compositionally biased region" description="Basic and acidic residues" evidence="1">
    <location>
        <begin position="13"/>
        <end position="27"/>
    </location>
</feature>